<dbReference type="Pfam" id="PF02743">
    <property type="entry name" value="dCache_1"/>
    <property type="match status" value="1"/>
</dbReference>
<dbReference type="InterPro" id="IPR033479">
    <property type="entry name" value="dCache_1"/>
</dbReference>
<keyword evidence="3 7" id="KW-0812">Transmembrane</keyword>
<evidence type="ECO:0000256" key="3">
    <source>
        <dbReference type="ARBA" id="ARBA00022692"/>
    </source>
</evidence>
<feature type="domain" description="HAMP" evidence="8">
    <location>
        <begin position="357"/>
        <end position="412"/>
    </location>
</feature>
<protein>
    <submittedName>
        <fullName evidence="9">Cache domain-containing protein</fullName>
    </submittedName>
</protein>
<dbReference type="GO" id="GO:0005886">
    <property type="term" value="C:plasma membrane"/>
    <property type="evidence" value="ECO:0007669"/>
    <property type="project" value="UniProtKB-SubCell"/>
</dbReference>
<dbReference type="CDD" id="cd12913">
    <property type="entry name" value="PDC1_MCP_like"/>
    <property type="match status" value="1"/>
</dbReference>
<evidence type="ECO:0000256" key="1">
    <source>
        <dbReference type="ARBA" id="ARBA00004651"/>
    </source>
</evidence>
<dbReference type="EMBL" id="VBTY01000011">
    <property type="protein sequence ID" value="MDG3493409.1"/>
    <property type="molecule type" value="Genomic_DNA"/>
</dbReference>
<evidence type="ECO:0000256" key="5">
    <source>
        <dbReference type="ARBA" id="ARBA00023136"/>
    </source>
</evidence>
<dbReference type="RefSeq" id="WP_009625451.1">
    <property type="nucleotide sequence ID" value="NZ_VBTY01000011.1"/>
</dbReference>
<dbReference type="Pfam" id="PF00672">
    <property type="entry name" value="HAMP"/>
    <property type="match status" value="1"/>
</dbReference>
<dbReference type="CDD" id="cd06225">
    <property type="entry name" value="HAMP"/>
    <property type="match status" value="1"/>
</dbReference>
<evidence type="ECO:0000313" key="10">
    <source>
        <dbReference type="Proteomes" id="UP001152872"/>
    </source>
</evidence>
<proteinExistence type="predicted"/>
<dbReference type="SMART" id="SM00304">
    <property type="entry name" value="HAMP"/>
    <property type="match status" value="1"/>
</dbReference>
<evidence type="ECO:0000256" key="7">
    <source>
        <dbReference type="SAM" id="Phobius"/>
    </source>
</evidence>
<keyword evidence="10" id="KW-1185">Reference proteome</keyword>
<reference evidence="9" key="1">
    <citation type="submission" date="2019-05" db="EMBL/GenBank/DDBJ databases">
        <title>Whole genome sequencing of Pseudanabaena catenata USMAC16.</title>
        <authorList>
            <person name="Khan Z."/>
            <person name="Omar W.M."/>
            <person name="Convey P."/>
            <person name="Merican F."/>
            <person name="Najimudin N."/>
        </authorList>
    </citation>
    <scope>NUCLEOTIDE SEQUENCE</scope>
    <source>
        <strain evidence="9">USMAC16</strain>
    </source>
</reference>
<dbReference type="Proteomes" id="UP001152872">
    <property type="component" value="Unassembled WGS sequence"/>
</dbReference>
<organism evidence="9 10">
    <name type="scientific">Pseudanabaena catenata USMAC16</name>
    <dbReference type="NCBI Taxonomy" id="1855837"/>
    <lineage>
        <taxon>Bacteria</taxon>
        <taxon>Bacillati</taxon>
        <taxon>Cyanobacteriota</taxon>
        <taxon>Cyanophyceae</taxon>
        <taxon>Pseudanabaenales</taxon>
        <taxon>Pseudanabaenaceae</taxon>
        <taxon>Pseudanabaena</taxon>
    </lineage>
</organism>
<feature type="transmembrane region" description="Helical" evidence="7">
    <location>
        <begin position="336"/>
        <end position="360"/>
    </location>
</feature>
<dbReference type="Gene3D" id="3.30.450.20">
    <property type="entry name" value="PAS domain"/>
    <property type="match status" value="1"/>
</dbReference>
<feature type="compositionally biased region" description="Polar residues" evidence="6">
    <location>
        <begin position="437"/>
        <end position="448"/>
    </location>
</feature>
<evidence type="ECO:0000259" key="8">
    <source>
        <dbReference type="PROSITE" id="PS50885"/>
    </source>
</evidence>
<sequence>MFSIQNVIQIVLTMQITVAVGVTSWVSFHGSERAVQRLTLQLCENLNYRVEQEIKSYLQESIQINQAVTIALSNGTVNPNNISQVQQDIFDKARELNIKNILFYGNDNGTMVGIEHMGNSKFLLRIREDGNSPNRPTYELNGNGVRGKMIMNEVYDHRSRPWYMGAKEAGKSIWSSVFVSTTDGELTTTRATPIYNNSGEFQGVVGINVSLNQIKQFMLRTRPTDQWNVFLVESDGSLMASTSESPIFEKDGNVIKRFEASKSKDIRLQSAGLAIQKRFGGFDKIQDSQVVEFDFNGQTYIVSTHKLNKTVELDWTVGIIVPKAIFMQYIDANNRATIMITVAMLSVNILIGLAVSAWLLRPIKNLMTAAKEIEEESFNSDKLESVAHRKDEIGQMARVFQEMGSTIVERQNGMKTQLKQLREEKDEAKKAAIASQMGHNNSIQSILSRSRAARGK</sequence>
<feature type="transmembrane region" description="Helical" evidence="7">
    <location>
        <begin position="6"/>
        <end position="28"/>
    </location>
</feature>
<gene>
    <name evidence="9" type="ORF">FEV09_02450</name>
</gene>
<dbReference type="AlphaFoldDB" id="A0A9X4RK26"/>
<dbReference type="Gene3D" id="6.10.340.10">
    <property type="match status" value="1"/>
</dbReference>
<evidence type="ECO:0000256" key="2">
    <source>
        <dbReference type="ARBA" id="ARBA00022475"/>
    </source>
</evidence>
<comment type="caution">
    <text evidence="9">The sequence shown here is derived from an EMBL/GenBank/DDBJ whole genome shotgun (WGS) entry which is preliminary data.</text>
</comment>
<feature type="region of interest" description="Disordered" evidence="6">
    <location>
        <begin position="425"/>
        <end position="456"/>
    </location>
</feature>
<keyword evidence="5 7" id="KW-0472">Membrane</keyword>
<accession>A0A9X4RK26</accession>
<dbReference type="InterPro" id="IPR003660">
    <property type="entry name" value="HAMP_dom"/>
</dbReference>
<keyword evidence="2" id="KW-1003">Cell membrane</keyword>
<name>A0A9X4RK26_9CYAN</name>
<comment type="subcellular location">
    <subcellularLocation>
        <location evidence="1">Cell membrane</location>
        <topology evidence="1">Multi-pass membrane protein</topology>
    </subcellularLocation>
</comment>
<dbReference type="GO" id="GO:0007165">
    <property type="term" value="P:signal transduction"/>
    <property type="evidence" value="ECO:0007669"/>
    <property type="project" value="InterPro"/>
</dbReference>
<keyword evidence="4 7" id="KW-1133">Transmembrane helix</keyword>
<dbReference type="InterPro" id="IPR029151">
    <property type="entry name" value="Sensor-like_sf"/>
</dbReference>
<dbReference type="SUPFAM" id="SSF103190">
    <property type="entry name" value="Sensory domain-like"/>
    <property type="match status" value="1"/>
</dbReference>
<evidence type="ECO:0000313" key="9">
    <source>
        <dbReference type="EMBL" id="MDG3493409.1"/>
    </source>
</evidence>
<evidence type="ECO:0000256" key="6">
    <source>
        <dbReference type="SAM" id="MobiDB-lite"/>
    </source>
</evidence>
<evidence type="ECO:0000256" key="4">
    <source>
        <dbReference type="ARBA" id="ARBA00022989"/>
    </source>
</evidence>
<dbReference type="SUPFAM" id="SSF158472">
    <property type="entry name" value="HAMP domain-like"/>
    <property type="match status" value="1"/>
</dbReference>
<dbReference type="PROSITE" id="PS50885">
    <property type="entry name" value="HAMP"/>
    <property type="match status" value="1"/>
</dbReference>